<name>A0ABV9HW08_9FLAO</name>
<keyword evidence="1" id="KW-0732">Signal</keyword>
<gene>
    <name evidence="2" type="ORF">ACFO3O_07230</name>
</gene>
<dbReference type="EMBL" id="JBHSFV010000003">
    <property type="protein sequence ID" value="MFC4633693.1"/>
    <property type="molecule type" value="Genomic_DNA"/>
</dbReference>
<protein>
    <submittedName>
        <fullName evidence="2">Gliding motility lipoprotein GldH</fullName>
    </submittedName>
</protein>
<dbReference type="Pfam" id="PF14109">
    <property type="entry name" value="GldH_lipo"/>
    <property type="match status" value="1"/>
</dbReference>
<reference evidence="3" key="1">
    <citation type="journal article" date="2019" name="Int. J. Syst. Evol. Microbiol.">
        <title>The Global Catalogue of Microorganisms (GCM) 10K type strain sequencing project: providing services to taxonomists for standard genome sequencing and annotation.</title>
        <authorList>
            <consortium name="The Broad Institute Genomics Platform"/>
            <consortium name="The Broad Institute Genome Sequencing Center for Infectious Disease"/>
            <person name="Wu L."/>
            <person name="Ma J."/>
        </authorList>
    </citation>
    <scope>NUCLEOTIDE SEQUENCE [LARGE SCALE GENOMIC DNA]</scope>
    <source>
        <strain evidence="3">YJ-61-S</strain>
    </source>
</reference>
<feature type="chain" id="PRO_5047185523" evidence="1">
    <location>
        <begin position="18"/>
        <end position="162"/>
    </location>
</feature>
<organism evidence="2 3">
    <name type="scientific">Dokdonia ponticola</name>
    <dbReference type="NCBI Taxonomy" id="2041041"/>
    <lineage>
        <taxon>Bacteria</taxon>
        <taxon>Pseudomonadati</taxon>
        <taxon>Bacteroidota</taxon>
        <taxon>Flavobacteriia</taxon>
        <taxon>Flavobacteriales</taxon>
        <taxon>Flavobacteriaceae</taxon>
        <taxon>Dokdonia</taxon>
    </lineage>
</organism>
<dbReference type="InterPro" id="IPR020018">
    <property type="entry name" value="Motility-assoc_lipoprot_GldH"/>
</dbReference>
<keyword evidence="3" id="KW-1185">Reference proteome</keyword>
<dbReference type="PROSITE" id="PS51257">
    <property type="entry name" value="PROKAR_LIPOPROTEIN"/>
    <property type="match status" value="1"/>
</dbReference>
<keyword evidence="2" id="KW-0449">Lipoprotein</keyword>
<evidence type="ECO:0000313" key="3">
    <source>
        <dbReference type="Proteomes" id="UP001596043"/>
    </source>
</evidence>
<dbReference type="Proteomes" id="UP001596043">
    <property type="component" value="Unassembled WGS sequence"/>
</dbReference>
<evidence type="ECO:0000256" key="1">
    <source>
        <dbReference type="SAM" id="SignalP"/>
    </source>
</evidence>
<accession>A0ABV9HW08</accession>
<feature type="signal peptide" evidence="1">
    <location>
        <begin position="1"/>
        <end position="17"/>
    </location>
</feature>
<proteinExistence type="predicted"/>
<sequence length="162" mass="18793">MMHKVAFLLLLVITAVSCDTHRVYDQYQTVQNGWNIHEPIQFEISNVDSITPYNVFITLRNTNSYKYSNLFLITRMDFPNGKQLIDTLEYPMATPEGAWLGTGFNDVKENKLWYKEGVRFRESGTYHFSIEHAVRKNGSITGDERLEGITEVGLRIERPQNQ</sequence>
<dbReference type="NCBIfam" id="TIGR03511">
    <property type="entry name" value="GldH_lipo"/>
    <property type="match status" value="1"/>
</dbReference>
<comment type="caution">
    <text evidence="2">The sequence shown here is derived from an EMBL/GenBank/DDBJ whole genome shotgun (WGS) entry which is preliminary data.</text>
</comment>
<dbReference type="RefSeq" id="WP_379977912.1">
    <property type="nucleotide sequence ID" value="NZ_JBHSFV010000003.1"/>
</dbReference>
<evidence type="ECO:0000313" key="2">
    <source>
        <dbReference type="EMBL" id="MFC4633693.1"/>
    </source>
</evidence>